<dbReference type="GO" id="GO:0004601">
    <property type="term" value="F:peroxidase activity"/>
    <property type="evidence" value="ECO:0007669"/>
    <property type="project" value="UniProtKB-KW"/>
</dbReference>
<accession>A0A5D3DAS7</accession>
<dbReference type="InterPro" id="IPR056924">
    <property type="entry name" value="SH3_Tf2-1"/>
</dbReference>
<dbReference type="EMBL" id="SSTD01006130">
    <property type="protein sequence ID" value="TYK20634.1"/>
    <property type="molecule type" value="Genomic_DNA"/>
</dbReference>
<dbReference type="Gene3D" id="3.30.420.10">
    <property type="entry name" value="Ribonuclease H-like superfamily/Ribonuclease H"/>
    <property type="match status" value="1"/>
</dbReference>
<dbReference type="InterPro" id="IPR016197">
    <property type="entry name" value="Chromo-like_dom_sf"/>
</dbReference>
<dbReference type="Proteomes" id="UP000321393">
    <property type="component" value="Unassembled WGS sequence"/>
</dbReference>
<keyword evidence="3" id="KW-0575">Peroxidase</keyword>
<evidence type="ECO:0000259" key="1">
    <source>
        <dbReference type="Pfam" id="PF24626"/>
    </source>
</evidence>
<dbReference type="SUPFAM" id="SSF53098">
    <property type="entry name" value="Ribonuclease H-like"/>
    <property type="match status" value="1"/>
</dbReference>
<dbReference type="Proteomes" id="UP000321947">
    <property type="component" value="Unassembled WGS sequence"/>
</dbReference>
<evidence type="ECO:0000313" key="2">
    <source>
        <dbReference type="EMBL" id="KAA0057099.1"/>
    </source>
</evidence>
<dbReference type="SUPFAM" id="SSF54160">
    <property type="entry name" value="Chromo domain-like"/>
    <property type="match status" value="1"/>
</dbReference>
<organism evidence="3 5">
    <name type="scientific">Cucumis melo var. makuwa</name>
    <name type="common">Oriental melon</name>
    <dbReference type="NCBI Taxonomy" id="1194695"/>
    <lineage>
        <taxon>Eukaryota</taxon>
        <taxon>Viridiplantae</taxon>
        <taxon>Streptophyta</taxon>
        <taxon>Embryophyta</taxon>
        <taxon>Tracheophyta</taxon>
        <taxon>Spermatophyta</taxon>
        <taxon>Magnoliopsida</taxon>
        <taxon>eudicotyledons</taxon>
        <taxon>Gunneridae</taxon>
        <taxon>Pentapetalae</taxon>
        <taxon>rosids</taxon>
        <taxon>fabids</taxon>
        <taxon>Cucurbitales</taxon>
        <taxon>Cucurbitaceae</taxon>
        <taxon>Benincaseae</taxon>
        <taxon>Cucumis</taxon>
    </lineage>
</organism>
<name>A0A5D3DAS7_CUCMM</name>
<evidence type="ECO:0000313" key="3">
    <source>
        <dbReference type="EMBL" id="TYK20634.1"/>
    </source>
</evidence>
<dbReference type="InterPro" id="IPR036397">
    <property type="entry name" value="RNaseH_sf"/>
</dbReference>
<proteinExistence type="predicted"/>
<sequence length="342" mass="39204">MKADVKYCEECVVCQRNKALALSPTGLLMPLEIPNAVWTDISMGFIDGLSKATGFNVIFLVVDRLRKYVHFLALKPPYTAKSVAEIFVKEIVGLHGNPRSIVSDQDKWKHIFVALVKKDRKSGCPAALAKYWYNTTYQVSIGITLFQAVYGCVTPPLIYYGDSEMPNSTLNQRVKERDVALGVLKEHLLIAQEKMKKRNEKLSPKYFGTCRVLERICSVAYKLELPPSVSIRPVFHVSQLKGVLGKHSKIHQLDHFITENHEWVAKPEEVYGYRKNPMTGVWEVLISWKRLQPHEAIWRFVMIFHNNFQIFTLRTKSFWRRVMLGHLSYDNIVGGGTRGVHV</sequence>
<dbReference type="GO" id="GO:0003676">
    <property type="term" value="F:nucleic acid binding"/>
    <property type="evidence" value="ECO:0007669"/>
    <property type="project" value="InterPro"/>
</dbReference>
<feature type="domain" description="Tf2-1-like SH3-like" evidence="1">
    <location>
        <begin position="191"/>
        <end position="242"/>
    </location>
</feature>
<reference evidence="4 5" key="1">
    <citation type="submission" date="2019-08" db="EMBL/GenBank/DDBJ databases">
        <title>Draft genome sequences of two oriental melons (Cucumis melo L. var makuwa).</title>
        <authorList>
            <person name="Kwon S.-Y."/>
        </authorList>
    </citation>
    <scope>NUCLEOTIDE SEQUENCE [LARGE SCALE GENOMIC DNA]</scope>
    <source>
        <strain evidence="5">cv. Chang Bougi</strain>
        <strain evidence="4">cv. SW 3</strain>
        <tissue evidence="3">Leaf</tissue>
    </source>
</reference>
<dbReference type="EMBL" id="SSTE01007279">
    <property type="protein sequence ID" value="KAA0057099.1"/>
    <property type="molecule type" value="Genomic_DNA"/>
</dbReference>
<evidence type="ECO:0000313" key="5">
    <source>
        <dbReference type="Proteomes" id="UP000321947"/>
    </source>
</evidence>
<keyword evidence="3" id="KW-0560">Oxidoreductase</keyword>
<dbReference type="OrthoDB" id="5554229at2759"/>
<dbReference type="InterPro" id="IPR012337">
    <property type="entry name" value="RNaseH-like_sf"/>
</dbReference>
<comment type="caution">
    <text evidence="3">The sequence shown here is derived from an EMBL/GenBank/DDBJ whole genome shotgun (WGS) entry which is preliminary data.</text>
</comment>
<dbReference type="STRING" id="1194695.A0A5D3DAS7"/>
<dbReference type="Pfam" id="PF24626">
    <property type="entry name" value="SH3_Tf2-1"/>
    <property type="match status" value="1"/>
</dbReference>
<dbReference type="PANTHER" id="PTHR45835:SF99">
    <property type="entry name" value="CHROMO DOMAIN-CONTAINING PROTEIN-RELATED"/>
    <property type="match status" value="1"/>
</dbReference>
<dbReference type="PANTHER" id="PTHR45835">
    <property type="entry name" value="YALI0A06105P"/>
    <property type="match status" value="1"/>
</dbReference>
<evidence type="ECO:0000313" key="4">
    <source>
        <dbReference type="Proteomes" id="UP000321393"/>
    </source>
</evidence>
<protein>
    <submittedName>
        <fullName evidence="3">Peroxidase 64</fullName>
    </submittedName>
</protein>
<dbReference type="AlphaFoldDB" id="A0A5D3DAS7"/>
<gene>
    <name evidence="3" type="ORF">E5676_scaffold480G00160</name>
    <name evidence="2" type="ORF">E6C27_scaffold96G002930</name>
</gene>